<dbReference type="Proteomes" id="UP000322234">
    <property type="component" value="Unassembled WGS sequence"/>
</dbReference>
<comment type="caution">
    <text evidence="3">The sequence shown here is derived from an EMBL/GenBank/DDBJ whole genome shotgun (WGS) entry which is preliminary data.</text>
</comment>
<keyword evidence="4" id="KW-1185">Reference proteome</keyword>
<keyword evidence="2" id="KW-0812">Transmembrane</keyword>
<accession>A0A6B0SBK3</accession>
<organism evidence="3 4">
    <name type="scientific">Bos mutus</name>
    <name type="common">wild yak</name>
    <dbReference type="NCBI Taxonomy" id="72004"/>
    <lineage>
        <taxon>Eukaryota</taxon>
        <taxon>Metazoa</taxon>
        <taxon>Chordata</taxon>
        <taxon>Craniata</taxon>
        <taxon>Vertebrata</taxon>
        <taxon>Euteleostomi</taxon>
        <taxon>Mammalia</taxon>
        <taxon>Eutheria</taxon>
        <taxon>Laurasiatheria</taxon>
        <taxon>Artiodactyla</taxon>
        <taxon>Ruminantia</taxon>
        <taxon>Pecora</taxon>
        <taxon>Bovidae</taxon>
        <taxon>Bovinae</taxon>
        <taxon>Bos</taxon>
    </lineage>
</organism>
<evidence type="ECO:0000256" key="1">
    <source>
        <dbReference type="SAM" id="MobiDB-lite"/>
    </source>
</evidence>
<keyword evidence="2" id="KW-1133">Transmembrane helix</keyword>
<dbReference type="AlphaFoldDB" id="A0A6B0SBK3"/>
<feature type="region of interest" description="Disordered" evidence="1">
    <location>
        <begin position="238"/>
        <end position="298"/>
    </location>
</feature>
<reference evidence="3" key="1">
    <citation type="submission" date="2019-10" db="EMBL/GenBank/DDBJ databases">
        <title>The sequence and de novo assembly of the wild yak genome.</title>
        <authorList>
            <person name="Liu Y."/>
        </authorList>
    </citation>
    <scope>NUCLEOTIDE SEQUENCE [LARGE SCALE GENOMIC DNA]</scope>
    <source>
        <strain evidence="3">WY2019</strain>
    </source>
</reference>
<gene>
    <name evidence="3" type="ORF">E5288_WYG002113</name>
</gene>
<evidence type="ECO:0000256" key="2">
    <source>
        <dbReference type="SAM" id="Phobius"/>
    </source>
</evidence>
<feature type="region of interest" description="Disordered" evidence="1">
    <location>
        <begin position="1"/>
        <end position="75"/>
    </location>
</feature>
<proteinExistence type="predicted"/>
<feature type="compositionally biased region" description="Basic and acidic residues" evidence="1">
    <location>
        <begin position="1"/>
        <end position="16"/>
    </location>
</feature>
<sequence>MHRREKPRDSDGDCRGSEAAPYKPGDTLCPLQETGLRLGHGGPSAGLGESDASEDHGALHTEFHAEKPEPEPQHQWAQVRSHLLPEPPAGGTLWQRRGQRPVAGGWEPVQPSDVGGRQNPEPVYRREAKGRLPCTPASRLSRGEGQALYLAFFWEQSVTETCRVVRGRWWFGPGLVWSQLEEGLWADGARFPVISAQKRCRQVWPGGPWSASPSALWAPPDFTNSAILKSVYKQEKESSAPGTTAAQEERSVFRQSSRQGRSLPRAISPPESDPGQGVRQDAGTTAQGSGDRAPRGGRLTCASSQMQARAVLGVVLAVTCAGAVFSFLLRPGGLLWEKKKVSNTEKDVPGGNDAGGRLHKALWPPASAPGASPGRFAPLGSSGVDALLPQPLLRDPGHPQAW</sequence>
<dbReference type="EMBL" id="VBQZ03001991">
    <property type="protein sequence ID" value="MXQ99862.1"/>
    <property type="molecule type" value="Genomic_DNA"/>
</dbReference>
<evidence type="ECO:0000313" key="4">
    <source>
        <dbReference type="Proteomes" id="UP000322234"/>
    </source>
</evidence>
<feature type="region of interest" description="Disordered" evidence="1">
    <location>
        <begin position="102"/>
        <end position="121"/>
    </location>
</feature>
<keyword evidence="2" id="KW-0472">Membrane</keyword>
<protein>
    <submittedName>
        <fullName evidence="3">Uncharacterized protein</fullName>
    </submittedName>
</protein>
<evidence type="ECO:0000313" key="3">
    <source>
        <dbReference type="EMBL" id="MXQ99862.1"/>
    </source>
</evidence>
<feature type="compositionally biased region" description="Basic and acidic residues" evidence="1">
    <location>
        <begin position="53"/>
        <end position="72"/>
    </location>
</feature>
<feature type="transmembrane region" description="Helical" evidence="2">
    <location>
        <begin position="310"/>
        <end position="329"/>
    </location>
</feature>
<name>A0A6B0SBK3_9CETA</name>